<evidence type="ECO:0000313" key="2">
    <source>
        <dbReference type="Proteomes" id="UP000192610"/>
    </source>
</evidence>
<dbReference type="Proteomes" id="UP000192610">
    <property type="component" value="Unassembled WGS sequence"/>
</dbReference>
<dbReference type="OrthoDB" id="4393931at2"/>
<comment type="caution">
    <text evidence="1">The sequence shown here is derived from an EMBL/GenBank/DDBJ whole genome shotgun (WGS) entry which is preliminary data.</text>
</comment>
<dbReference type="STRING" id="354355.SAMN05660816_02720"/>
<name>A0A1V9DXV9_9BACT</name>
<keyword evidence="2" id="KW-1185">Reference proteome</keyword>
<dbReference type="InterPro" id="IPR040837">
    <property type="entry name" value="Bact_RF_family7"/>
</dbReference>
<protein>
    <submittedName>
        <fullName evidence="1">Uncharacterized protein</fullName>
    </submittedName>
</protein>
<dbReference type="Pfam" id="PF18849">
    <property type="entry name" value="baeRF_family7"/>
    <property type="match status" value="1"/>
</dbReference>
<dbReference type="EMBL" id="LVXG01000082">
    <property type="protein sequence ID" value="OQP38692.1"/>
    <property type="molecule type" value="Genomic_DNA"/>
</dbReference>
<organism evidence="1 2">
    <name type="scientific">Niastella yeongjuensis</name>
    <dbReference type="NCBI Taxonomy" id="354355"/>
    <lineage>
        <taxon>Bacteria</taxon>
        <taxon>Pseudomonadati</taxon>
        <taxon>Bacteroidota</taxon>
        <taxon>Chitinophagia</taxon>
        <taxon>Chitinophagales</taxon>
        <taxon>Chitinophagaceae</taxon>
        <taxon>Niastella</taxon>
    </lineage>
</organism>
<accession>A0A1V9DXV9</accession>
<reference evidence="2" key="1">
    <citation type="submission" date="2016-04" db="EMBL/GenBank/DDBJ databases">
        <authorList>
            <person name="Chen L."/>
            <person name="Zhuang W."/>
            <person name="Wang G."/>
        </authorList>
    </citation>
    <scope>NUCLEOTIDE SEQUENCE [LARGE SCALE GENOMIC DNA]</scope>
    <source>
        <strain evidence="2">17621</strain>
    </source>
</reference>
<sequence length="404" mass="45690">MAKNSGNNVRNETQWEELPGILTKDIFVELAGYEGDLCVSILMPTHKSGVEVNEQVDKSTFKNVVQQVEKKLAEKKKDPALTKSVLQPAYDLLTDEIFWRSLDNGLAVYIADGFFKYVKLAAPVIQLIHVNTSFYVSPLIPYMVRTEHFYLLDIAKKFPRFYRADGFGIERLQIEEMPFGVDDVVHFEEKDGDTLFRTGGKGGRGSANFHGIGGGKPEENENIAIYLQEVDNTIWQSHLNKENVPLLLAGQNFLIPIFKSVSRYKNIWPEALTGNHHQQSDNDLYEKAMKVIKPYFDQPLQNALKDYGNKLVTALTSSMIDTIIPATYYGKVSHLFVKKGLQAFGTFNKQDNKLVMQVQEGDLKQADDLIDKAVTKTIQNGGDVYFLDAEQMPNQSELAALFRY</sequence>
<gene>
    <name evidence="1" type="ORF">A4H97_18410</name>
</gene>
<evidence type="ECO:0000313" key="1">
    <source>
        <dbReference type="EMBL" id="OQP38692.1"/>
    </source>
</evidence>
<dbReference type="RefSeq" id="WP_081204698.1">
    <property type="nucleotide sequence ID" value="NZ_FOCZ01000004.1"/>
</dbReference>
<proteinExistence type="predicted"/>
<dbReference type="AlphaFoldDB" id="A0A1V9DXV9"/>